<sequence>MENERSNLRRKTLNNRGMDPEVWFKPPANATRPSSHPKRLPSIEPVDDHVKVKLAYPETQDSAHGIKYTTLSHCWGNPTTSSPPLRTTLTNEVSRQEEVPWHHLPKNFQHARLITQQLHIRYIWIDSLCIIQDSKANWEEESANMAAIYRGPTPFETRLGFTGAGFSTKDCPLRNRSASLACREGPESEDGSATHPGQVTLAGLACCDFEDFLQTHQLWRAWIHWWFRRELTYNSDQTASLASLIRFYQERTHNEPLLGLWKKHFPGIFSGQLSGLSATDSGGVLFPLRFFAWDQYEKTYEIKEATSHWQGRPFTSQLLASKLALYAKFNPLVLVKTNKGNWLVDVDSQLKIRDTNDELPCDEWDAIYLDHEIPKEHEEKIILVHLVQREVDLIIYKDIDDYVLVLVADQIDPLVCHKVGAGFIKSRRRAPDRSDLDTKDEIRPGFCVDNWPKRRRNCSACSSLGFCS</sequence>
<dbReference type="PANTHER" id="PTHR33112">
    <property type="entry name" value="DOMAIN PROTEIN, PUTATIVE-RELATED"/>
    <property type="match status" value="1"/>
</dbReference>
<dbReference type="Proteomes" id="UP000184330">
    <property type="component" value="Unassembled WGS sequence"/>
</dbReference>
<keyword evidence="4" id="KW-1185">Reference proteome</keyword>
<accession>A0A1L7XL98</accession>
<name>A0A1L7XL98_9HELO</name>
<evidence type="ECO:0000259" key="2">
    <source>
        <dbReference type="Pfam" id="PF06985"/>
    </source>
</evidence>
<reference evidence="3 4" key="1">
    <citation type="submission" date="2016-03" db="EMBL/GenBank/DDBJ databases">
        <authorList>
            <person name="Ploux O."/>
        </authorList>
    </citation>
    <scope>NUCLEOTIDE SEQUENCE [LARGE SCALE GENOMIC DNA]</scope>
    <source>
        <strain evidence="3 4">UAMH 11012</strain>
    </source>
</reference>
<protein>
    <recommendedName>
        <fullName evidence="2">Heterokaryon incompatibility domain-containing protein</fullName>
    </recommendedName>
</protein>
<gene>
    <name evidence="3" type="ORF">PAC_15719</name>
</gene>
<proteinExistence type="predicted"/>
<evidence type="ECO:0000313" key="4">
    <source>
        <dbReference type="Proteomes" id="UP000184330"/>
    </source>
</evidence>
<dbReference type="Pfam" id="PF06985">
    <property type="entry name" value="HET"/>
    <property type="match status" value="1"/>
</dbReference>
<dbReference type="PANTHER" id="PTHR33112:SF10">
    <property type="entry name" value="TOL"/>
    <property type="match status" value="1"/>
</dbReference>
<organism evidence="3 4">
    <name type="scientific">Phialocephala subalpina</name>
    <dbReference type="NCBI Taxonomy" id="576137"/>
    <lineage>
        <taxon>Eukaryota</taxon>
        <taxon>Fungi</taxon>
        <taxon>Dikarya</taxon>
        <taxon>Ascomycota</taxon>
        <taxon>Pezizomycotina</taxon>
        <taxon>Leotiomycetes</taxon>
        <taxon>Helotiales</taxon>
        <taxon>Mollisiaceae</taxon>
        <taxon>Phialocephala</taxon>
        <taxon>Phialocephala fortinii species complex</taxon>
    </lineage>
</organism>
<dbReference type="InterPro" id="IPR010730">
    <property type="entry name" value="HET"/>
</dbReference>
<dbReference type="EMBL" id="FJOG01000033">
    <property type="protein sequence ID" value="CZR65819.1"/>
    <property type="molecule type" value="Genomic_DNA"/>
</dbReference>
<evidence type="ECO:0000313" key="3">
    <source>
        <dbReference type="EMBL" id="CZR65819.1"/>
    </source>
</evidence>
<dbReference type="AlphaFoldDB" id="A0A1L7XL98"/>
<feature type="region of interest" description="Disordered" evidence="1">
    <location>
        <begin position="1"/>
        <end position="43"/>
    </location>
</feature>
<evidence type="ECO:0000256" key="1">
    <source>
        <dbReference type="SAM" id="MobiDB-lite"/>
    </source>
</evidence>
<feature type="domain" description="Heterokaryon incompatibility" evidence="2">
    <location>
        <begin position="68"/>
        <end position="151"/>
    </location>
</feature>